<dbReference type="SMART" id="SM00100">
    <property type="entry name" value="cNMP"/>
    <property type="match status" value="1"/>
</dbReference>
<evidence type="ECO:0000259" key="1">
    <source>
        <dbReference type="PROSITE" id="PS50042"/>
    </source>
</evidence>
<dbReference type="EMBL" id="JADKYB010000032">
    <property type="protein sequence ID" value="MBM9510178.1"/>
    <property type="molecule type" value="Genomic_DNA"/>
</dbReference>
<dbReference type="Pfam" id="PF00027">
    <property type="entry name" value="cNMP_binding"/>
    <property type="match status" value="1"/>
</dbReference>
<evidence type="ECO:0000313" key="3">
    <source>
        <dbReference type="Proteomes" id="UP000749040"/>
    </source>
</evidence>
<feature type="domain" description="Cyclic nucleotide-binding" evidence="1">
    <location>
        <begin position="13"/>
        <end position="82"/>
    </location>
</feature>
<sequence length="158" mass="16993">MTTHPTTVASTGLFAALPSAGRERLTILAKDVSFPAGTRIFEEGDRADRFWVIQAGSVVLDTSVPGPRPVGLEVLRPGDLLGCSWLFPPYAWHLGAEAQGDVRAQEFDATIVRALSRADPGFGEALARHVAQILGHRLQSARIRLLDLYGPPGIGRTL</sequence>
<proteinExistence type="predicted"/>
<dbReference type="Gene3D" id="2.60.120.10">
    <property type="entry name" value="Jelly Rolls"/>
    <property type="match status" value="1"/>
</dbReference>
<dbReference type="InterPro" id="IPR018490">
    <property type="entry name" value="cNMP-bd_dom_sf"/>
</dbReference>
<dbReference type="RefSeq" id="WP_205363905.1">
    <property type="nucleotide sequence ID" value="NZ_JADKYB010000032.1"/>
</dbReference>
<dbReference type="InterPro" id="IPR014710">
    <property type="entry name" value="RmlC-like_jellyroll"/>
</dbReference>
<dbReference type="Proteomes" id="UP000749040">
    <property type="component" value="Unassembled WGS sequence"/>
</dbReference>
<reference evidence="2 3" key="1">
    <citation type="submission" date="2021-01" db="EMBL/GenBank/DDBJ databases">
        <title>Streptomyces acididurans sp. nov., isolated from a peat swamp forest soil.</title>
        <authorList>
            <person name="Chantavorakit T."/>
            <person name="Duangmal K."/>
        </authorList>
    </citation>
    <scope>NUCLEOTIDE SEQUENCE [LARGE SCALE GENOMIC DNA]</scope>
    <source>
        <strain evidence="2 3">KK5PA1</strain>
    </source>
</reference>
<gene>
    <name evidence="2" type="ORF">ITX44_37610</name>
</gene>
<evidence type="ECO:0000313" key="2">
    <source>
        <dbReference type="EMBL" id="MBM9510178.1"/>
    </source>
</evidence>
<comment type="caution">
    <text evidence="2">The sequence shown here is derived from an EMBL/GenBank/DDBJ whole genome shotgun (WGS) entry which is preliminary data.</text>
</comment>
<dbReference type="CDD" id="cd00038">
    <property type="entry name" value="CAP_ED"/>
    <property type="match status" value="1"/>
</dbReference>
<accession>A0ABS2U3J4</accession>
<organism evidence="2 3">
    <name type="scientific">Actinacidiphila acididurans</name>
    <dbReference type="NCBI Taxonomy" id="2784346"/>
    <lineage>
        <taxon>Bacteria</taxon>
        <taxon>Bacillati</taxon>
        <taxon>Actinomycetota</taxon>
        <taxon>Actinomycetes</taxon>
        <taxon>Kitasatosporales</taxon>
        <taxon>Streptomycetaceae</taxon>
        <taxon>Actinacidiphila</taxon>
    </lineage>
</organism>
<dbReference type="InterPro" id="IPR000595">
    <property type="entry name" value="cNMP-bd_dom"/>
</dbReference>
<name>A0ABS2U3J4_9ACTN</name>
<keyword evidence="3" id="KW-1185">Reference proteome</keyword>
<dbReference type="PROSITE" id="PS50042">
    <property type="entry name" value="CNMP_BINDING_3"/>
    <property type="match status" value="1"/>
</dbReference>
<dbReference type="SUPFAM" id="SSF51206">
    <property type="entry name" value="cAMP-binding domain-like"/>
    <property type="match status" value="1"/>
</dbReference>
<protein>
    <submittedName>
        <fullName evidence="2">Cyclic nucleotide-binding domain-containing protein</fullName>
    </submittedName>
</protein>